<keyword evidence="4" id="KW-1185">Reference proteome</keyword>
<keyword evidence="2" id="KW-0732">Signal</keyword>
<accession>A0A449A5P4</accession>
<keyword evidence="1" id="KW-0812">Transmembrane</keyword>
<evidence type="ECO:0000256" key="1">
    <source>
        <dbReference type="SAM" id="Phobius"/>
    </source>
</evidence>
<evidence type="ECO:0000256" key="2">
    <source>
        <dbReference type="SAM" id="SignalP"/>
    </source>
</evidence>
<evidence type="ECO:0000313" key="3">
    <source>
        <dbReference type="EMBL" id="VEU59473.1"/>
    </source>
</evidence>
<feature type="signal peptide" evidence="2">
    <location>
        <begin position="1"/>
        <end position="25"/>
    </location>
</feature>
<sequence>MNKNIKKTLLILTGFSSVVSPFAIALSFKTNHQKITVPSISNKTTFNKEFNIKLSDYQLTKFSGYISGGENYLINTLVPTFTYKTKDQNDVIKKASITYTQHRAIGYNNGYWFAYNDANNEWLGADVKLNKLWDYNYHENPTKLKSYWYSVDWNKKNLDDGSFAKHDFSNISWSIDNKKELENWIDNLDIKLKNVTDIYRSNDEQYISETKNSYFYSNPSILKNIKSEIKNNIIKKYNDEIHNKHNTGDFRIKNLKIKNLKLEVKFKMDFGKTTRVETSGGECYGYYSSYCEPSVTKEVTITDTLLLGDKITEFKVKVNFNFEYEYENVANKNYAQKLDDYLHKIKSQFNNSFAKTNNTIKSLSDVYPTDGLYTKANKSLNLKNTQAFFDLKITKWTEKNILNKYQEKIVYNVKNSNDKKNSIVDFYLEFKNNLSQKKEYFTLALNVEINFELTDKAKKLSLKNRIIVKPSKYLDLTNVYNGQLVDDKPKEIIKGHPSKNIDNVLVEYGGEWEYNSLATVMFNTQKQENEILFINGQKVDVLDRYFQYNLEDLRSDAKDDNTNSNQAKNANKYRVEVVQYDKKNINAENIKPIQKYYIDIVINSVNPKLEAQWFAWDPDNNPKQKSIITEFLIDKSTNDFVRDNNGEKIKNPDYDPLVDRKTGTKKQLVWVDFENQNNKLPNDTRFLQDPLGIEKKLIPVSQYKWGFIAEASLVGKGVKLTLEKADNQKTKRFKINSKNINEVELIDDNENDTDTLKEGNIIQLSQEEKNYFSSSGIWLFSSRTEKGIDSYKIVAIGDNNPKNLFTEQFVNQKISSFWTSLPGIHLFNFLNIEKKMTKEQINTLIYENVINYWKEYVSFNYQNNKALDTIFYIKPLVKIQELRNYAKSQTKNNFINNLKTLNKFLADFQYKELVDSNITIDEKNNLKFVFSIKDDTRSLNYQIDKSAKEIIISGLKFKNEEKDYETKIAIHPIVDVEKIKLFAKNTTKANFLTSTLWYKWYLNFDNSDKLISNIEYNEETFEEHFNIIINYKLLEKYKNEYYLNKNVFKIYLTFDELKTLNDTNLNQNKTKNINETNTSKLQDIFNDLKIDEINLKAIKKQKQAENYIIETIEKNMDSKFKYNDHWKITNLSDAVKKAISKVYKFKDTEYKEYYLNLEVIQNNENLIGKKTIVLVNLVDNLEVPSEQNLATLKLKTIKANISNKDKLKAKIIEDLNKQLKNYNLNFEQYLIIENWDKILELLTTENQINKIKVIVKPKNFIMYNSAELNIINNMLKADDSTYDPYSDPGLEDDAIEKIVKNNKNQAISKNINKSIDKKKLMWIIPLAIVLTILTFGIVIWIYYRFGPGKKIKK</sequence>
<keyword evidence="1" id="KW-1133">Transmembrane helix</keyword>
<keyword evidence="1" id="KW-0472">Membrane</keyword>
<evidence type="ECO:0000313" key="4">
    <source>
        <dbReference type="Proteomes" id="UP000289440"/>
    </source>
</evidence>
<reference evidence="3 4" key="1">
    <citation type="submission" date="2019-01" db="EMBL/GenBank/DDBJ databases">
        <authorList>
            <consortium name="Pathogen Informatics"/>
        </authorList>
    </citation>
    <scope>NUCLEOTIDE SEQUENCE [LARGE SCALE GENOMIC DNA]</scope>
    <source>
        <strain evidence="3 4">NCTC10166</strain>
    </source>
</reference>
<dbReference type="Proteomes" id="UP000289440">
    <property type="component" value="Chromosome"/>
</dbReference>
<protein>
    <submittedName>
        <fullName evidence="3">Uncharacterized protein</fullName>
    </submittedName>
</protein>
<dbReference type="NCBIfam" id="NF045892">
    <property type="entry name" value="ICE_Mbov_0399"/>
    <property type="match status" value="1"/>
</dbReference>
<dbReference type="KEGG" id="mnu:NCTC10166_00451"/>
<name>A0A449A5P4_9BACT</name>
<dbReference type="OrthoDB" id="400200at2"/>
<dbReference type="EMBL" id="LR214951">
    <property type="protein sequence ID" value="VEU59473.1"/>
    <property type="molecule type" value="Genomic_DNA"/>
</dbReference>
<gene>
    <name evidence="3" type="ORF">NCTC10166_00451</name>
</gene>
<organism evidence="3 4">
    <name type="scientific">Mesomycoplasma neurolyticum</name>
    <dbReference type="NCBI Taxonomy" id="2120"/>
    <lineage>
        <taxon>Bacteria</taxon>
        <taxon>Bacillati</taxon>
        <taxon>Mycoplasmatota</taxon>
        <taxon>Mycoplasmoidales</taxon>
        <taxon>Metamycoplasmataceae</taxon>
        <taxon>Mesomycoplasma</taxon>
    </lineage>
</organism>
<feature type="chain" id="PRO_5019032538" evidence="2">
    <location>
        <begin position="26"/>
        <end position="1353"/>
    </location>
</feature>
<feature type="transmembrane region" description="Helical" evidence="1">
    <location>
        <begin position="1320"/>
        <end position="1343"/>
    </location>
</feature>
<dbReference type="RefSeq" id="WP_129719861.1">
    <property type="nucleotide sequence ID" value="NZ_LR214951.1"/>
</dbReference>
<proteinExistence type="predicted"/>